<accession>A0AAV8UF92</accession>
<proteinExistence type="inferred from homology"/>
<keyword evidence="4 8" id="KW-0812">Transmembrane</keyword>
<gene>
    <name evidence="10" type="ORF">NDN08_005000</name>
</gene>
<evidence type="ECO:0000256" key="7">
    <source>
        <dbReference type="ARBA" id="ARBA00023136"/>
    </source>
</evidence>
<evidence type="ECO:0000256" key="1">
    <source>
        <dbReference type="ARBA" id="ARBA00004141"/>
    </source>
</evidence>
<feature type="transmembrane region" description="Helical" evidence="8">
    <location>
        <begin position="189"/>
        <end position="205"/>
    </location>
</feature>
<comment type="caution">
    <text evidence="10">The sequence shown here is derived from an EMBL/GenBank/DDBJ whole genome shotgun (WGS) entry which is preliminary data.</text>
</comment>
<dbReference type="Pfam" id="PF01694">
    <property type="entry name" value="Rhomboid"/>
    <property type="match status" value="1"/>
</dbReference>
<name>A0AAV8UF92_9RHOD</name>
<evidence type="ECO:0000256" key="4">
    <source>
        <dbReference type="ARBA" id="ARBA00022692"/>
    </source>
</evidence>
<keyword evidence="11" id="KW-1185">Reference proteome</keyword>
<dbReference type="SUPFAM" id="SSF144091">
    <property type="entry name" value="Rhomboid-like"/>
    <property type="match status" value="1"/>
</dbReference>
<protein>
    <recommendedName>
        <fullName evidence="9">Peptidase S54 rhomboid domain-containing protein</fullName>
    </recommendedName>
</protein>
<keyword evidence="7 8" id="KW-0472">Membrane</keyword>
<feature type="transmembrane region" description="Helical" evidence="8">
    <location>
        <begin position="163"/>
        <end position="183"/>
    </location>
</feature>
<dbReference type="PANTHER" id="PTHR43066:SF1">
    <property type="entry name" value="RHOMBOID PROTEIN 2"/>
    <property type="match status" value="1"/>
</dbReference>
<evidence type="ECO:0000259" key="9">
    <source>
        <dbReference type="Pfam" id="PF01694"/>
    </source>
</evidence>
<evidence type="ECO:0000256" key="8">
    <source>
        <dbReference type="SAM" id="Phobius"/>
    </source>
</evidence>
<dbReference type="SMART" id="SM01160">
    <property type="entry name" value="DUF1751"/>
    <property type="match status" value="1"/>
</dbReference>
<evidence type="ECO:0000256" key="2">
    <source>
        <dbReference type="ARBA" id="ARBA00009045"/>
    </source>
</evidence>
<dbReference type="PANTHER" id="PTHR43066">
    <property type="entry name" value="RHOMBOID-RELATED PROTEIN"/>
    <property type="match status" value="1"/>
</dbReference>
<dbReference type="Proteomes" id="UP001157974">
    <property type="component" value="Unassembled WGS sequence"/>
</dbReference>
<evidence type="ECO:0000313" key="10">
    <source>
        <dbReference type="EMBL" id="KAJ8901140.1"/>
    </source>
</evidence>
<keyword evidence="5" id="KW-0378">Hydrolase</keyword>
<dbReference type="InterPro" id="IPR035952">
    <property type="entry name" value="Rhomboid-like_sf"/>
</dbReference>
<dbReference type="PROSITE" id="PS51257">
    <property type="entry name" value="PROKAR_LIPOPROTEIN"/>
    <property type="match status" value="1"/>
</dbReference>
<dbReference type="AlphaFoldDB" id="A0AAV8UF92"/>
<evidence type="ECO:0000256" key="5">
    <source>
        <dbReference type="ARBA" id="ARBA00022801"/>
    </source>
</evidence>
<comment type="subcellular location">
    <subcellularLocation>
        <location evidence="1">Membrane</location>
        <topology evidence="1">Multi-pass membrane protein</topology>
    </subcellularLocation>
</comment>
<feature type="transmembrane region" description="Helical" evidence="8">
    <location>
        <begin position="98"/>
        <end position="119"/>
    </location>
</feature>
<dbReference type="GO" id="GO:0016020">
    <property type="term" value="C:membrane"/>
    <property type="evidence" value="ECO:0007669"/>
    <property type="project" value="UniProtKB-SubCell"/>
</dbReference>
<reference evidence="10 11" key="1">
    <citation type="journal article" date="2023" name="Nat. Commun.">
        <title>Origin of minicircular mitochondrial genomes in red algae.</title>
        <authorList>
            <person name="Lee Y."/>
            <person name="Cho C.H."/>
            <person name="Lee Y.M."/>
            <person name="Park S.I."/>
            <person name="Yang J.H."/>
            <person name="West J.A."/>
            <person name="Bhattacharya D."/>
            <person name="Yoon H.S."/>
        </authorList>
    </citation>
    <scope>NUCLEOTIDE SEQUENCE [LARGE SCALE GENOMIC DNA]</scope>
    <source>
        <strain evidence="10 11">CCMP1338</strain>
        <tissue evidence="10">Whole cell</tissue>
    </source>
</reference>
<dbReference type="GO" id="GO:0004252">
    <property type="term" value="F:serine-type endopeptidase activity"/>
    <property type="evidence" value="ECO:0007669"/>
    <property type="project" value="InterPro"/>
</dbReference>
<organism evidence="10 11">
    <name type="scientific">Rhodosorus marinus</name>
    <dbReference type="NCBI Taxonomy" id="101924"/>
    <lineage>
        <taxon>Eukaryota</taxon>
        <taxon>Rhodophyta</taxon>
        <taxon>Stylonematophyceae</taxon>
        <taxon>Stylonematales</taxon>
        <taxon>Stylonemataceae</taxon>
        <taxon>Rhodosorus</taxon>
    </lineage>
</organism>
<keyword evidence="6 8" id="KW-1133">Transmembrane helix</keyword>
<sequence length="303" mass="33963">MRNMLRVEISAVVLFVGGLCVFASCLELFTHLARLVVGYGGRAANELHWCLFPESILLHKQLWRIFTAPFFHAGFLHLVLNMLAWWQMGIILERIMGSLELLFLVLTSAVLSGLLQVFLALEATRIFHTSSVYSCTLGLSGVLFALQVFLIKELDLNTLSVFGLFNMPAQLTVYVSLFAIQLFFPRASFLGHLCGILVGYFFCMFPPRLARNGFANIESSMKLEGIPLWRPSPASDSLPYASIGNADNQGENWSNRFRVWFSSEQGDSSERETFQDEVEFSPVGTRSVNVSSVSRLVPEKEEA</sequence>
<evidence type="ECO:0000256" key="3">
    <source>
        <dbReference type="ARBA" id="ARBA00022670"/>
    </source>
</evidence>
<dbReference type="EMBL" id="JAMWBK010000012">
    <property type="protein sequence ID" value="KAJ8901140.1"/>
    <property type="molecule type" value="Genomic_DNA"/>
</dbReference>
<feature type="domain" description="Peptidase S54 rhomboid" evidence="9">
    <location>
        <begin position="60"/>
        <end position="202"/>
    </location>
</feature>
<dbReference type="Gene3D" id="1.20.1540.10">
    <property type="entry name" value="Rhomboid-like"/>
    <property type="match status" value="1"/>
</dbReference>
<keyword evidence="3" id="KW-0645">Protease</keyword>
<dbReference type="GO" id="GO:0006508">
    <property type="term" value="P:proteolysis"/>
    <property type="evidence" value="ECO:0007669"/>
    <property type="project" value="UniProtKB-KW"/>
</dbReference>
<evidence type="ECO:0000313" key="11">
    <source>
        <dbReference type="Proteomes" id="UP001157974"/>
    </source>
</evidence>
<feature type="transmembrane region" description="Helical" evidence="8">
    <location>
        <begin position="62"/>
        <end position="86"/>
    </location>
</feature>
<feature type="transmembrane region" description="Helical" evidence="8">
    <location>
        <begin position="131"/>
        <end position="151"/>
    </location>
</feature>
<dbReference type="InterPro" id="IPR022764">
    <property type="entry name" value="Peptidase_S54_rhomboid_dom"/>
</dbReference>
<comment type="similarity">
    <text evidence="2">Belongs to the peptidase S54 family.</text>
</comment>
<evidence type="ECO:0000256" key="6">
    <source>
        <dbReference type="ARBA" id="ARBA00022989"/>
    </source>
</evidence>